<feature type="transmembrane region" description="Helical" evidence="2">
    <location>
        <begin position="352"/>
        <end position="376"/>
    </location>
</feature>
<sequence>MSFLRPKRRVSIKDTFAGEEISLISIFWLIYERKLFILGGMAVFLVAGIITARTTPTEYEAKVEILSEGSEDGSFGGLSDLIGLAGVRGNSRRGSASAGGVDADMFPQIISSTPFLLSLLDEQFQFKKPKKKLSVYEYFATPRPKPFFPRAWDYVKDLPANIKILFGLAKEKPLKIPKRKKTEIKGYPTILRLNGFEKRAIGELKKRINISSSGRIITLTVKVPEPEVAAQFNTVVLARLIEYLSAYKTEKLVSDLQFIRQSQAEAEAKYLQAQRELAFFRDTHQGRLTKIEETREQQLQFNYQLVNGLYVTLTNQLQQAEIQVKKETPFFSDFEPVTIPGSPSEPKPSKIVTLYTGLGAAVGLLFILGSIVIGYFKESRASVETGHDTTNAYTSLE</sequence>
<evidence type="ECO:0008006" key="5">
    <source>
        <dbReference type="Google" id="ProtNLM"/>
    </source>
</evidence>
<keyword evidence="2" id="KW-0472">Membrane</keyword>
<protein>
    <recommendedName>
        <fullName evidence="5">Polysaccharide chain length determinant N-terminal domain-containing protein</fullName>
    </recommendedName>
</protein>
<dbReference type="InterPro" id="IPR050445">
    <property type="entry name" value="Bact_polysacc_biosynth/exp"/>
</dbReference>
<keyword evidence="2" id="KW-1133">Transmembrane helix</keyword>
<dbReference type="PANTHER" id="PTHR32309">
    <property type="entry name" value="TYROSINE-PROTEIN KINASE"/>
    <property type="match status" value="1"/>
</dbReference>
<evidence type="ECO:0000256" key="1">
    <source>
        <dbReference type="SAM" id="Coils"/>
    </source>
</evidence>
<keyword evidence="4" id="KW-1185">Reference proteome</keyword>
<dbReference type="Proteomes" id="UP001302349">
    <property type="component" value="Chromosome"/>
</dbReference>
<evidence type="ECO:0000313" key="4">
    <source>
        <dbReference type="Proteomes" id="UP001302349"/>
    </source>
</evidence>
<organism evidence="3 4">
    <name type="scientific">Imperialibacter roseus</name>
    <dbReference type="NCBI Taxonomy" id="1324217"/>
    <lineage>
        <taxon>Bacteria</taxon>
        <taxon>Pseudomonadati</taxon>
        <taxon>Bacteroidota</taxon>
        <taxon>Cytophagia</taxon>
        <taxon>Cytophagales</taxon>
        <taxon>Flammeovirgaceae</taxon>
        <taxon>Imperialibacter</taxon>
    </lineage>
</organism>
<keyword evidence="1" id="KW-0175">Coiled coil</keyword>
<gene>
    <name evidence="3" type="ORF">RT717_24825</name>
</gene>
<accession>A0ABZ0IMN8</accession>
<dbReference type="PANTHER" id="PTHR32309:SF13">
    <property type="entry name" value="FERRIC ENTEROBACTIN TRANSPORT PROTEIN FEPE"/>
    <property type="match status" value="1"/>
</dbReference>
<name>A0ABZ0IMN8_9BACT</name>
<dbReference type="RefSeq" id="WP_317489029.1">
    <property type="nucleotide sequence ID" value="NZ_CP136051.1"/>
</dbReference>
<dbReference type="EMBL" id="CP136051">
    <property type="protein sequence ID" value="WOK06302.1"/>
    <property type="molecule type" value="Genomic_DNA"/>
</dbReference>
<feature type="transmembrane region" description="Helical" evidence="2">
    <location>
        <begin position="35"/>
        <end position="52"/>
    </location>
</feature>
<evidence type="ECO:0000313" key="3">
    <source>
        <dbReference type="EMBL" id="WOK06302.1"/>
    </source>
</evidence>
<feature type="coiled-coil region" evidence="1">
    <location>
        <begin position="256"/>
        <end position="283"/>
    </location>
</feature>
<proteinExistence type="predicted"/>
<evidence type="ECO:0000256" key="2">
    <source>
        <dbReference type="SAM" id="Phobius"/>
    </source>
</evidence>
<keyword evidence="2" id="KW-0812">Transmembrane</keyword>
<reference evidence="3 4" key="1">
    <citation type="journal article" date="2023" name="Microbiol. Resour. Announc.">
        <title>Complete Genome Sequence of Imperialibacter roseus strain P4T.</title>
        <authorList>
            <person name="Tizabi D.R."/>
            <person name="Bachvaroff T."/>
            <person name="Hill R.T."/>
        </authorList>
    </citation>
    <scope>NUCLEOTIDE SEQUENCE [LARGE SCALE GENOMIC DNA]</scope>
    <source>
        <strain evidence="3 4">P4T</strain>
    </source>
</reference>